<dbReference type="GO" id="GO:0005737">
    <property type="term" value="C:cytoplasm"/>
    <property type="evidence" value="ECO:0007669"/>
    <property type="project" value="TreeGrafter"/>
</dbReference>
<dbReference type="PIRSF" id="PIRSF038928">
    <property type="entry name" value="Catalase_clade1-3"/>
    <property type="match status" value="1"/>
</dbReference>
<keyword evidence="15" id="KW-1185">Reference proteome</keyword>
<keyword evidence="5 11" id="KW-0560">Oxidoreductase</keyword>
<dbReference type="SMART" id="SM01060">
    <property type="entry name" value="Catalase"/>
    <property type="match status" value="1"/>
</dbReference>
<feature type="region of interest" description="Disordered" evidence="12">
    <location>
        <begin position="482"/>
        <end position="505"/>
    </location>
</feature>
<evidence type="ECO:0000256" key="6">
    <source>
        <dbReference type="ARBA" id="ARBA00023004"/>
    </source>
</evidence>
<dbReference type="PANTHER" id="PTHR11465:SF9">
    <property type="entry name" value="CATALASE"/>
    <property type="match status" value="1"/>
</dbReference>
<dbReference type="InterPro" id="IPR020835">
    <property type="entry name" value="Catalase_sf"/>
</dbReference>
<dbReference type="Pfam" id="PF06628">
    <property type="entry name" value="Catalase-rel"/>
    <property type="match status" value="1"/>
</dbReference>
<evidence type="ECO:0000256" key="8">
    <source>
        <dbReference type="ARBA" id="ARBA00049254"/>
    </source>
</evidence>
<organism evidence="14 15">
    <name type="scientific">Gordonia jinhuaensis</name>
    <dbReference type="NCBI Taxonomy" id="1517702"/>
    <lineage>
        <taxon>Bacteria</taxon>
        <taxon>Bacillati</taxon>
        <taxon>Actinomycetota</taxon>
        <taxon>Actinomycetes</taxon>
        <taxon>Mycobacteriales</taxon>
        <taxon>Gordoniaceae</taxon>
        <taxon>Gordonia</taxon>
    </lineage>
</organism>
<evidence type="ECO:0000256" key="9">
    <source>
        <dbReference type="PIRSR" id="PIRSR038928-1"/>
    </source>
</evidence>
<evidence type="ECO:0000256" key="2">
    <source>
        <dbReference type="ARBA" id="ARBA00022559"/>
    </source>
</evidence>
<evidence type="ECO:0000256" key="4">
    <source>
        <dbReference type="ARBA" id="ARBA00022723"/>
    </source>
</evidence>
<keyword evidence="6 10" id="KW-0408">Iron</keyword>
<dbReference type="Proteomes" id="UP000621454">
    <property type="component" value="Unassembled WGS sequence"/>
</dbReference>
<dbReference type="PROSITE" id="PS00438">
    <property type="entry name" value="CATALASE_2"/>
    <property type="match status" value="1"/>
</dbReference>
<dbReference type="EMBL" id="BMGC01000002">
    <property type="protein sequence ID" value="GGB18483.1"/>
    <property type="molecule type" value="Genomic_DNA"/>
</dbReference>
<sequence length="505" mass="56708">MSDNSFYTTTDSGAPAGSDEHSLTVGAGGPIVLHDHYLIEQMAQFNRERVPERQPHAKGSGAFGVFETTEDVSAYTCASLFQPKVKTDMVARFSTVAGERGSPDTWRDPRGFALKFYTDQGNYDLVGNNTPIFFMKDPLKFQHFIRSQKRRADNNLRDHDMQWDFWTLSPESAHQVTWLMGDRGIPRTWRHMNGYSSHTYSWVNADGQKFWVKYHFISEQGIEFFTQDEADQMASADTDYHTRDLFEHIADGKYPQWRLKVQIMPFDDAKTYRFNPFDLTKVWPHGDYPLIDVGTMTLNANPTDHHTQIEQAAFEPNNLVPGIGLSPDRMLLGRSFAYSDAHRYRIGANYKQLPVNAPHNEVHSYSKDGAMRYTPVSDPVYAPNSKGGPAATFSGQPEPEWAADGEIIRSAYVDHPEDDDFGQAGTMVREVLDDAARERLVDNIVGHLLNGVTDPVLERAYEYFSRVDADLGAAIKAGVTAKAGELDPKAAEQGNSARSSMQAKA</sequence>
<dbReference type="GO" id="GO:0004096">
    <property type="term" value="F:catalase activity"/>
    <property type="evidence" value="ECO:0007669"/>
    <property type="project" value="UniProtKB-EC"/>
</dbReference>
<dbReference type="Gene3D" id="2.40.180.10">
    <property type="entry name" value="Catalase core domain"/>
    <property type="match status" value="1"/>
</dbReference>
<comment type="caution">
    <text evidence="14">The sequence shown here is derived from an EMBL/GenBank/DDBJ whole genome shotgun (WGS) entry which is preliminary data.</text>
</comment>
<feature type="active site" evidence="9">
    <location>
        <position position="56"/>
    </location>
</feature>
<evidence type="ECO:0000256" key="1">
    <source>
        <dbReference type="ARBA" id="ARBA00005329"/>
    </source>
</evidence>
<dbReference type="AlphaFoldDB" id="A0A916SXK1"/>
<evidence type="ECO:0000256" key="10">
    <source>
        <dbReference type="PIRSR" id="PIRSR038928-2"/>
    </source>
</evidence>
<dbReference type="PRINTS" id="PR00067">
    <property type="entry name" value="CATALASE"/>
</dbReference>
<dbReference type="PROSITE" id="PS51402">
    <property type="entry name" value="CATALASE_3"/>
    <property type="match status" value="1"/>
</dbReference>
<evidence type="ECO:0000313" key="15">
    <source>
        <dbReference type="Proteomes" id="UP000621454"/>
    </source>
</evidence>
<dbReference type="InterPro" id="IPR018028">
    <property type="entry name" value="Catalase"/>
</dbReference>
<comment type="similarity">
    <text evidence="1 11">Belongs to the catalase family.</text>
</comment>
<evidence type="ECO:0000256" key="11">
    <source>
        <dbReference type="RuleBase" id="RU000498"/>
    </source>
</evidence>
<dbReference type="InterPro" id="IPR040333">
    <property type="entry name" value="Catalase_3"/>
</dbReference>
<feature type="compositionally biased region" description="Polar residues" evidence="12">
    <location>
        <begin position="493"/>
        <end position="505"/>
    </location>
</feature>
<dbReference type="FunFam" id="2.40.180.10:FF:000001">
    <property type="entry name" value="Catalase"/>
    <property type="match status" value="1"/>
</dbReference>
<dbReference type="GO" id="GO:0042744">
    <property type="term" value="P:hydrogen peroxide catabolic process"/>
    <property type="evidence" value="ECO:0007669"/>
    <property type="project" value="UniProtKB-KW"/>
</dbReference>
<dbReference type="PANTHER" id="PTHR11465">
    <property type="entry name" value="CATALASE"/>
    <property type="match status" value="1"/>
</dbReference>
<keyword evidence="4 10" id="KW-0479">Metal-binding</keyword>
<feature type="active site" evidence="9">
    <location>
        <position position="128"/>
    </location>
</feature>
<dbReference type="CDD" id="cd08156">
    <property type="entry name" value="catalase_clade_3"/>
    <property type="match status" value="1"/>
</dbReference>
<comment type="cofactor">
    <cofactor evidence="10">
        <name>heme</name>
        <dbReference type="ChEBI" id="CHEBI:30413"/>
    </cofactor>
</comment>
<accession>A0A916SXK1</accession>
<proteinExistence type="inferred from homology"/>
<dbReference type="SUPFAM" id="SSF56634">
    <property type="entry name" value="Heme-dependent catalase-like"/>
    <property type="match status" value="1"/>
</dbReference>
<dbReference type="InterPro" id="IPR024711">
    <property type="entry name" value="Catalase_clade1/3"/>
</dbReference>
<dbReference type="InterPro" id="IPR002226">
    <property type="entry name" value="Catalase_haem_BS"/>
</dbReference>
<reference evidence="14" key="1">
    <citation type="journal article" date="2014" name="Int. J. Syst. Evol. Microbiol.">
        <title>Complete genome sequence of Corynebacterium casei LMG S-19264T (=DSM 44701T), isolated from a smear-ripened cheese.</title>
        <authorList>
            <consortium name="US DOE Joint Genome Institute (JGI-PGF)"/>
            <person name="Walter F."/>
            <person name="Albersmeier A."/>
            <person name="Kalinowski J."/>
            <person name="Ruckert C."/>
        </authorList>
    </citation>
    <scope>NUCLEOTIDE SEQUENCE</scope>
    <source>
        <strain evidence="14">CGMCC 1.12827</strain>
    </source>
</reference>
<protein>
    <recommendedName>
        <fullName evidence="11">Catalase</fullName>
        <ecNumber evidence="11">1.11.1.6</ecNumber>
    </recommendedName>
</protein>
<evidence type="ECO:0000256" key="3">
    <source>
        <dbReference type="ARBA" id="ARBA00022617"/>
    </source>
</evidence>
<dbReference type="GO" id="GO:0046872">
    <property type="term" value="F:metal ion binding"/>
    <property type="evidence" value="ECO:0007669"/>
    <property type="project" value="UniProtKB-KW"/>
</dbReference>
<keyword evidence="3 10" id="KW-0349">Heme</keyword>
<dbReference type="PROSITE" id="PS00437">
    <property type="entry name" value="CATALASE_1"/>
    <property type="match status" value="1"/>
</dbReference>
<feature type="region of interest" description="Disordered" evidence="12">
    <location>
        <begin position="1"/>
        <end position="25"/>
    </location>
</feature>
<name>A0A916SXK1_9ACTN</name>
<evidence type="ECO:0000256" key="7">
    <source>
        <dbReference type="ARBA" id="ARBA00023324"/>
    </source>
</evidence>
<dbReference type="InterPro" id="IPR011614">
    <property type="entry name" value="Catalase_core"/>
</dbReference>
<evidence type="ECO:0000256" key="5">
    <source>
        <dbReference type="ARBA" id="ARBA00023002"/>
    </source>
</evidence>
<feature type="binding site" description="axial binding residue" evidence="10">
    <location>
        <position position="338"/>
    </location>
    <ligand>
        <name>heme</name>
        <dbReference type="ChEBI" id="CHEBI:30413"/>
    </ligand>
    <ligandPart>
        <name>Fe</name>
        <dbReference type="ChEBI" id="CHEBI:18248"/>
    </ligandPart>
</feature>
<dbReference type="InterPro" id="IPR010582">
    <property type="entry name" value="Catalase_immune_responsive"/>
</dbReference>
<dbReference type="InterPro" id="IPR024708">
    <property type="entry name" value="Catalase_AS"/>
</dbReference>
<dbReference type="Pfam" id="PF00199">
    <property type="entry name" value="Catalase"/>
    <property type="match status" value="1"/>
</dbReference>
<dbReference type="EC" id="1.11.1.6" evidence="11"/>
<dbReference type="GO" id="GO:0020037">
    <property type="term" value="F:heme binding"/>
    <property type="evidence" value="ECO:0007669"/>
    <property type="project" value="InterPro"/>
</dbReference>
<feature type="domain" description="Catalase core" evidence="13">
    <location>
        <begin position="9"/>
        <end position="390"/>
    </location>
</feature>
<evidence type="ECO:0000313" key="14">
    <source>
        <dbReference type="EMBL" id="GGB18483.1"/>
    </source>
</evidence>
<keyword evidence="7 11" id="KW-0376">Hydrogen peroxide</keyword>
<reference evidence="14" key="2">
    <citation type="submission" date="2020-09" db="EMBL/GenBank/DDBJ databases">
        <authorList>
            <person name="Sun Q."/>
            <person name="Zhou Y."/>
        </authorList>
    </citation>
    <scope>NUCLEOTIDE SEQUENCE</scope>
    <source>
        <strain evidence="14">CGMCC 1.12827</strain>
    </source>
</reference>
<keyword evidence="2 11" id="KW-0575">Peroxidase</keyword>
<dbReference type="GO" id="GO:0042542">
    <property type="term" value="P:response to hydrogen peroxide"/>
    <property type="evidence" value="ECO:0007669"/>
    <property type="project" value="TreeGrafter"/>
</dbReference>
<dbReference type="RefSeq" id="WP_188584846.1">
    <property type="nucleotide sequence ID" value="NZ_BMGC01000002.1"/>
</dbReference>
<feature type="compositionally biased region" description="Polar residues" evidence="12">
    <location>
        <begin position="1"/>
        <end position="12"/>
    </location>
</feature>
<comment type="catalytic activity">
    <reaction evidence="8 11">
        <text>2 H2O2 = O2 + 2 H2O</text>
        <dbReference type="Rhea" id="RHEA:20309"/>
        <dbReference type="ChEBI" id="CHEBI:15377"/>
        <dbReference type="ChEBI" id="CHEBI:15379"/>
        <dbReference type="ChEBI" id="CHEBI:16240"/>
        <dbReference type="EC" id="1.11.1.6"/>
    </reaction>
</comment>
<gene>
    <name evidence="14" type="ORF">GCM10011489_03240</name>
</gene>
<evidence type="ECO:0000259" key="13">
    <source>
        <dbReference type="SMART" id="SM01060"/>
    </source>
</evidence>
<evidence type="ECO:0000256" key="12">
    <source>
        <dbReference type="SAM" id="MobiDB-lite"/>
    </source>
</evidence>